<keyword evidence="3" id="KW-0862">Zinc</keyword>
<evidence type="ECO:0000256" key="4">
    <source>
        <dbReference type="ARBA" id="ARBA00023239"/>
    </source>
</evidence>
<dbReference type="PANTHER" id="PTHR33337:SF40">
    <property type="entry name" value="CENP-V_GFA DOMAIN-CONTAINING PROTEIN-RELATED"/>
    <property type="match status" value="1"/>
</dbReference>
<sequence length="181" mass="20066">MAKSGRDNGITSEVLFGGSCACSRITYTSTALPDTCNVCHCITCQKLSGGPYHCYLQVASKSITFYDHKESLRYIGLPQDSIGGISILRLAKMGERAFCLDCHAPLAMRYRHEEGVFHLTLGSVDDKTIKDDRVRRALEPKTHIFTSQAAWWDGSIKDGLPAHARFGGTFEQDMEAWAENN</sequence>
<dbReference type="InterPro" id="IPR011057">
    <property type="entry name" value="Mss4-like_sf"/>
</dbReference>
<dbReference type="EMBL" id="MU001633">
    <property type="protein sequence ID" value="KAF2485682.1"/>
    <property type="molecule type" value="Genomic_DNA"/>
</dbReference>
<evidence type="ECO:0000256" key="2">
    <source>
        <dbReference type="ARBA" id="ARBA00022723"/>
    </source>
</evidence>
<proteinExistence type="inferred from homology"/>
<dbReference type="GeneID" id="54477819"/>
<dbReference type="Gene3D" id="3.90.1590.10">
    <property type="entry name" value="glutathione-dependent formaldehyde- activating enzyme (gfa)"/>
    <property type="match status" value="1"/>
</dbReference>
<dbReference type="RefSeq" id="XP_033592251.1">
    <property type="nucleotide sequence ID" value="XM_033736817.1"/>
</dbReference>
<evidence type="ECO:0000259" key="5">
    <source>
        <dbReference type="PROSITE" id="PS51891"/>
    </source>
</evidence>
<accession>A0A6A6Q080</accession>
<dbReference type="OrthoDB" id="2212170at2759"/>
<keyword evidence="7" id="KW-1185">Reference proteome</keyword>
<comment type="similarity">
    <text evidence="1">Belongs to the Gfa family.</text>
</comment>
<evidence type="ECO:0000256" key="3">
    <source>
        <dbReference type="ARBA" id="ARBA00022833"/>
    </source>
</evidence>
<evidence type="ECO:0000256" key="1">
    <source>
        <dbReference type="ARBA" id="ARBA00005495"/>
    </source>
</evidence>
<keyword evidence="4" id="KW-0456">Lyase</keyword>
<dbReference type="Proteomes" id="UP000799767">
    <property type="component" value="Unassembled WGS sequence"/>
</dbReference>
<name>A0A6A6Q080_9PEZI</name>
<protein>
    <submittedName>
        <fullName evidence="6">Mss4-like protein</fullName>
    </submittedName>
</protein>
<dbReference type="Pfam" id="PF04828">
    <property type="entry name" value="GFA"/>
    <property type="match status" value="1"/>
</dbReference>
<evidence type="ECO:0000313" key="7">
    <source>
        <dbReference type="Proteomes" id="UP000799767"/>
    </source>
</evidence>
<dbReference type="GO" id="GO:0016846">
    <property type="term" value="F:carbon-sulfur lyase activity"/>
    <property type="evidence" value="ECO:0007669"/>
    <property type="project" value="InterPro"/>
</dbReference>
<dbReference type="SUPFAM" id="SSF51316">
    <property type="entry name" value="Mss4-like"/>
    <property type="match status" value="1"/>
</dbReference>
<dbReference type="GO" id="GO:0046872">
    <property type="term" value="F:metal ion binding"/>
    <property type="evidence" value="ECO:0007669"/>
    <property type="project" value="UniProtKB-KW"/>
</dbReference>
<dbReference type="PROSITE" id="PS51891">
    <property type="entry name" value="CENP_V_GFA"/>
    <property type="match status" value="1"/>
</dbReference>
<organism evidence="6 7">
    <name type="scientific">Neohortaea acidophila</name>
    <dbReference type="NCBI Taxonomy" id="245834"/>
    <lineage>
        <taxon>Eukaryota</taxon>
        <taxon>Fungi</taxon>
        <taxon>Dikarya</taxon>
        <taxon>Ascomycota</taxon>
        <taxon>Pezizomycotina</taxon>
        <taxon>Dothideomycetes</taxon>
        <taxon>Dothideomycetidae</taxon>
        <taxon>Mycosphaerellales</taxon>
        <taxon>Teratosphaeriaceae</taxon>
        <taxon>Neohortaea</taxon>
    </lineage>
</organism>
<feature type="domain" description="CENP-V/GFA" evidence="5">
    <location>
        <begin position="16"/>
        <end position="153"/>
    </location>
</feature>
<dbReference type="InterPro" id="IPR006913">
    <property type="entry name" value="CENP-V/GFA"/>
</dbReference>
<dbReference type="PANTHER" id="PTHR33337">
    <property type="entry name" value="GFA DOMAIN-CONTAINING PROTEIN"/>
    <property type="match status" value="1"/>
</dbReference>
<evidence type="ECO:0000313" key="6">
    <source>
        <dbReference type="EMBL" id="KAF2485682.1"/>
    </source>
</evidence>
<gene>
    <name evidence="6" type="ORF">BDY17DRAFT_322504</name>
</gene>
<reference evidence="6" key="1">
    <citation type="journal article" date="2020" name="Stud. Mycol.">
        <title>101 Dothideomycetes genomes: a test case for predicting lifestyles and emergence of pathogens.</title>
        <authorList>
            <person name="Haridas S."/>
            <person name="Albert R."/>
            <person name="Binder M."/>
            <person name="Bloem J."/>
            <person name="Labutti K."/>
            <person name="Salamov A."/>
            <person name="Andreopoulos B."/>
            <person name="Baker S."/>
            <person name="Barry K."/>
            <person name="Bills G."/>
            <person name="Bluhm B."/>
            <person name="Cannon C."/>
            <person name="Castanera R."/>
            <person name="Culley D."/>
            <person name="Daum C."/>
            <person name="Ezra D."/>
            <person name="Gonzalez J."/>
            <person name="Henrissat B."/>
            <person name="Kuo A."/>
            <person name="Liang C."/>
            <person name="Lipzen A."/>
            <person name="Lutzoni F."/>
            <person name="Magnuson J."/>
            <person name="Mondo S."/>
            <person name="Nolan M."/>
            <person name="Ohm R."/>
            <person name="Pangilinan J."/>
            <person name="Park H.-J."/>
            <person name="Ramirez L."/>
            <person name="Alfaro M."/>
            <person name="Sun H."/>
            <person name="Tritt A."/>
            <person name="Yoshinaga Y."/>
            <person name="Zwiers L.-H."/>
            <person name="Turgeon B."/>
            <person name="Goodwin S."/>
            <person name="Spatafora J."/>
            <person name="Crous P."/>
            <person name="Grigoriev I."/>
        </authorList>
    </citation>
    <scope>NUCLEOTIDE SEQUENCE</scope>
    <source>
        <strain evidence="6">CBS 113389</strain>
    </source>
</reference>
<keyword evidence="2" id="KW-0479">Metal-binding</keyword>
<dbReference type="AlphaFoldDB" id="A0A6A6Q080"/>